<dbReference type="SUPFAM" id="SSF50692">
    <property type="entry name" value="ADC-like"/>
    <property type="match status" value="1"/>
</dbReference>
<protein>
    <recommendedName>
        <fullName evidence="9">Aspartate 1-decarboxylase</fullName>
        <ecNumber evidence="9">4.1.1.11</ecNumber>
    </recommendedName>
    <alternativeName>
        <fullName evidence="9">Aspartate alpha-decarboxylase</fullName>
    </alternativeName>
    <component>
        <recommendedName>
            <fullName evidence="9">Aspartate 1-decarboxylase beta chain</fullName>
        </recommendedName>
    </component>
    <component>
        <recommendedName>
            <fullName evidence="9">Aspartate 1-decarboxylase alpha chain</fullName>
        </recommendedName>
    </component>
</protein>
<dbReference type="CDD" id="cd06919">
    <property type="entry name" value="Asp_decarbox"/>
    <property type="match status" value="1"/>
</dbReference>
<evidence type="ECO:0000256" key="8">
    <source>
        <dbReference type="ARBA" id="ARBA00023317"/>
    </source>
</evidence>
<dbReference type="RefSeq" id="WP_343162932.1">
    <property type="nucleotide sequence ID" value="NZ_JBHRSV010000028.1"/>
</dbReference>
<dbReference type="NCBIfam" id="TIGR00223">
    <property type="entry name" value="panD"/>
    <property type="match status" value="1"/>
</dbReference>
<comment type="subunit">
    <text evidence="9">Heterooctamer of four alpha and four beta subunits.</text>
</comment>
<comment type="pathway">
    <text evidence="9">Cofactor biosynthesis; (R)-pantothenate biosynthesis; beta-alanine from L-aspartate: step 1/1.</text>
</comment>
<keyword evidence="7 9" id="KW-0704">Schiff base</keyword>
<keyword evidence="5 9" id="KW-0865">Zymogen</keyword>
<keyword evidence="11" id="KW-1185">Reference proteome</keyword>
<reference evidence="11" key="1">
    <citation type="journal article" date="2019" name="Int. J. Syst. Evol. Microbiol.">
        <title>The Global Catalogue of Microorganisms (GCM) 10K type strain sequencing project: providing services to taxonomists for standard genome sequencing and annotation.</title>
        <authorList>
            <consortium name="The Broad Institute Genomics Platform"/>
            <consortium name="The Broad Institute Genome Sequencing Center for Infectious Disease"/>
            <person name="Wu L."/>
            <person name="Ma J."/>
        </authorList>
    </citation>
    <scope>NUCLEOTIDE SEQUENCE [LARGE SCALE GENOMIC DNA]</scope>
    <source>
        <strain evidence="11">KCTC 52487</strain>
    </source>
</reference>
<feature type="binding site" evidence="9">
    <location>
        <begin position="73"/>
        <end position="75"/>
    </location>
    <ligand>
        <name>substrate</name>
    </ligand>
</feature>
<keyword evidence="8 9" id="KW-0670">Pyruvate</keyword>
<evidence type="ECO:0000256" key="7">
    <source>
        <dbReference type="ARBA" id="ARBA00023270"/>
    </source>
</evidence>
<organism evidence="10 11">
    <name type="scientific">Hyphobacterium vulgare</name>
    <dbReference type="NCBI Taxonomy" id="1736751"/>
    <lineage>
        <taxon>Bacteria</taxon>
        <taxon>Pseudomonadati</taxon>
        <taxon>Pseudomonadota</taxon>
        <taxon>Alphaproteobacteria</taxon>
        <taxon>Maricaulales</taxon>
        <taxon>Maricaulaceae</taxon>
        <taxon>Hyphobacterium</taxon>
    </lineage>
</organism>
<dbReference type="Gene3D" id="2.40.40.20">
    <property type="match status" value="1"/>
</dbReference>
<evidence type="ECO:0000256" key="1">
    <source>
        <dbReference type="ARBA" id="ARBA00022490"/>
    </source>
</evidence>
<accession>A0ABV6ZZI1</accession>
<dbReference type="EMBL" id="JBHRSV010000028">
    <property type="protein sequence ID" value="MFC2926945.1"/>
    <property type="molecule type" value="Genomic_DNA"/>
</dbReference>
<comment type="cofactor">
    <cofactor evidence="9">
        <name>pyruvate</name>
        <dbReference type="ChEBI" id="CHEBI:15361"/>
    </cofactor>
    <text evidence="9">Binds 1 pyruvoyl group covalently per subunit.</text>
</comment>
<comment type="catalytic activity">
    <reaction evidence="9">
        <text>L-aspartate + H(+) = beta-alanine + CO2</text>
        <dbReference type="Rhea" id="RHEA:19497"/>
        <dbReference type="ChEBI" id="CHEBI:15378"/>
        <dbReference type="ChEBI" id="CHEBI:16526"/>
        <dbReference type="ChEBI" id="CHEBI:29991"/>
        <dbReference type="ChEBI" id="CHEBI:57966"/>
        <dbReference type="EC" id="4.1.1.11"/>
    </reaction>
</comment>
<evidence type="ECO:0000313" key="11">
    <source>
        <dbReference type="Proteomes" id="UP001595379"/>
    </source>
</evidence>
<evidence type="ECO:0000256" key="4">
    <source>
        <dbReference type="ARBA" id="ARBA00022813"/>
    </source>
</evidence>
<dbReference type="Proteomes" id="UP001595379">
    <property type="component" value="Unassembled WGS sequence"/>
</dbReference>
<evidence type="ECO:0000313" key="10">
    <source>
        <dbReference type="EMBL" id="MFC2926945.1"/>
    </source>
</evidence>
<comment type="subcellular location">
    <subcellularLocation>
        <location evidence="9">Cytoplasm</location>
    </subcellularLocation>
</comment>
<keyword evidence="1 9" id="KW-0963">Cytoplasm</keyword>
<proteinExistence type="inferred from homology"/>
<comment type="PTM">
    <text evidence="9">Is synthesized initially as an inactive proenzyme, which is activated by self-cleavage at a specific serine bond to produce a beta-subunit with a hydroxyl group at its C-terminus and an alpha-subunit with a pyruvoyl group at its N-terminus.</text>
</comment>
<evidence type="ECO:0000256" key="6">
    <source>
        <dbReference type="ARBA" id="ARBA00023239"/>
    </source>
</evidence>
<keyword evidence="2 9" id="KW-0566">Pantothenate biosynthesis</keyword>
<feature type="binding site" evidence="9">
    <location>
        <position position="57"/>
    </location>
    <ligand>
        <name>substrate</name>
    </ligand>
</feature>
<sequence length="121" mass="13108">MRLTMMKAKLHRAAVTQADLHYEGSISIDRDLLDAVGILPHEQVDVLNINTGARFTTYAIEAPRGSRTFGINGAAARLAQVGDRIIVVAYAGMDAAEAERWVPDVLVLDEHNRPVTVADAA</sequence>
<evidence type="ECO:0000256" key="2">
    <source>
        <dbReference type="ARBA" id="ARBA00022655"/>
    </source>
</evidence>
<feature type="modified residue" description="Pyruvic acid (Ser)" evidence="9">
    <location>
        <position position="25"/>
    </location>
</feature>
<dbReference type="PIRSF" id="PIRSF006246">
    <property type="entry name" value="Asp_decarbox"/>
    <property type="match status" value="1"/>
</dbReference>
<keyword evidence="6 9" id="KW-0456">Lyase</keyword>
<comment type="similarity">
    <text evidence="9">Belongs to the PanD family.</text>
</comment>
<dbReference type="InterPro" id="IPR003190">
    <property type="entry name" value="Asp_decarbox"/>
</dbReference>
<feature type="active site" description="Schiff-base intermediate with substrate; via pyruvic acid" evidence="9">
    <location>
        <position position="25"/>
    </location>
</feature>
<comment type="caution">
    <text evidence="10">The sequence shown here is derived from an EMBL/GenBank/DDBJ whole genome shotgun (WGS) entry which is preliminary data.</text>
</comment>
<evidence type="ECO:0000256" key="9">
    <source>
        <dbReference type="HAMAP-Rule" id="MF_00446"/>
    </source>
</evidence>
<feature type="chain" id="PRO_5044940946" description="Aspartate 1-decarboxylase alpha chain" evidence="9">
    <location>
        <begin position="25"/>
        <end position="121"/>
    </location>
</feature>
<keyword evidence="4 9" id="KW-0068">Autocatalytic cleavage</keyword>
<name>A0ABV6ZZI1_9PROT</name>
<dbReference type="PANTHER" id="PTHR21012:SF0">
    <property type="entry name" value="ASPARTATE 1-DECARBOXYLASE"/>
    <property type="match status" value="1"/>
</dbReference>
<keyword evidence="3 9" id="KW-0210">Decarboxylase</keyword>
<dbReference type="Pfam" id="PF02261">
    <property type="entry name" value="Asp_decarbox"/>
    <property type="match status" value="1"/>
</dbReference>
<feature type="active site" description="Proton donor" evidence="9">
    <location>
        <position position="58"/>
    </location>
</feature>
<evidence type="ECO:0000256" key="5">
    <source>
        <dbReference type="ARBA" id="ARBA00023145"/>
    </source>
</evidence>
<dbReference type="EC" id="4.1.1.11" evidence="9"/>
<dbReference type="PANTHER" id="PTHR21012">
    <property type="entry name" value="ASPARTATE 1-DECARBOXYLASE"/>
    <property type="match status" value="1"/>
</dbReference>
<feature type="chain" id="PRO_5044940947" description="Aspartate 1-decarboxylase beta chain" evidence="9">
    <location>
        <begin position="1"/>
        <end position="24"/>
    </location>
</feature>
<evidence type="ECO:0000256" key="3">
    <source>
        <dbReference type="ARBA" id="ARBA00022793"/>
    </source>
</evidence>
<comment type="function">
    <text evidence="9">Catalyzes the pyruvoyl-dependent decarboxylation of aspartate to produce beta-alanine.</text>
</comment>
<dbReference type="GO" id="GO:0004068">
    <property type="term" value="F:aspartate 1-decarboxylase activity"/>
    <property type="evidence" value="ECO:0007669"/>
    <property type="project" value="UniProtKB-EC"/>
</dbReference>
<dbReference type="InterPro" id="IPR009010">
    <property type="entry name" value="Asp_de-COase-like_dom_sf"/>
</dbReference>
<dbReference type="HAMAP" id="MF_00446">
    <property type="entry name" value="PanD"/>
    <property type="match status" value="1"/>
</dbReference>
<gene>
    <name evidence="9 10" type="primary">panD</name>
    <name evidence="10" type="ORF">ACFOOR_12575</name>
</gene>